<dbReference type="SMART" id="SM00530">
    <property type="entry name" value="HTH_XRE"/>
    <property type="match status" value="1"/>
</dbReference>
<sequence>MRQVLSVSSQLSPWLKAARKEAGLSQQELAARLGISQSRVSHMELHPGTLSVEQLLDIFSVLGLEIMIGPKPSTEASDALGLVARESSPPEW</sequence>
<dbReference type="CDD" id="cd00093">
    <property type="entry name" value="HTH_XRE"/>
    <property type="match status" value="1"/>
</dbReference>
<accession>A0ABP8H5Z7</accession>
<feature type="domain" description="HTH cro/C1-type" evidence="1">
    <location>
        <begin position="15"/>
        <end position="66"/>
    </location>
</feature>
<dbReference type="Gene3D" id="1.10.260.40">
    <property type="entry name" value="lambda repressor-like DNA-binding domains"/>
    <property type="match status" value="1"/>
</dbReference>
<dbReference type="InterPro" id="IPR001387">
    <property type="entry name" value="Cro/C1-type_HTH"/>
</dbReference>
<dbReference type="RefSeq" id="WP_345536425.1">
    <property type="nucleotide sequence ID" value="NZ_BAABGJ010000009.1"/>
</dbReference>
<proteinExistence type="predicted"/>
<dbReference type="Pfam" id="PF01381">
    <property type="entry name" value="HTH_3"/>
    <property type="match status" value="1"/>
</dbReference>
<dbReference type="PROSITE" id="PS50943">
    <property type="entry name" value="HTH_CROC1"/>
    <property type="match status" value="1"/>
</dbReference>
<reference evidence="3" key="1">
    <citation type="journal article" date="2019" name="Int. J. Syst. Evol. Microbiol.">
        <title>The Global Catalogue of Microorganisms (GCM) 10K type strain sequencing project: providing services to taxonomists for standard genome sequencing and annotation.</title>
        <authorList>
            <consortium name="The Broad Institute Genomics Platform"/>
            <consortium name="The Broad Institute Genome Sequencing Center for Infectious Disease"/>
            <person name="Wu L."/>
            <person name="Ma J."/>
        </authorList>
    </citation>
    <scope>NUCLEOTIDE SEQUENCE [LARGE SCALE GENOMIC DNA]</scope>
    <source>
        <strain evidence="3">JCM 17804</strain>
    </source>
</reference>
<dbReference type="InterPro" id="IPR010982">
    <property type="entry name" value="Lambda_DNA-bd_dom_sf"/>
</dbReference>
<evidence type="ECO:0000259" key="1">
    <source>
        <dbReference type="PROSITE" id="PS50943"/>
    </source>
</evidence>
<keyword evidence="3" id="KW-1185">Reference proteome</keyword>
<evidence type="ECO:0000313" key="3">
    <source>
        <dbReference type="Proteomes" id="UP001500975"/>
    </source>
</evidence>
<evidence type="ECO:0000313" key="2">
    <source>
        <dbReference type="EMBL" id="GAA4334870.1"/>
    </source>
</evidence>
<organism evidence="2 3">
    <name type="scientific">Variovorax defluvii</name>
    <dbReference type="NCBI Taxonomy" id="913761"/>
    <lineage>
        <taxon>Bacteria</taxon>
        <taxon>Pseudomonadati</taxon>
        <taxon>Pseudomonadota</taxon>
        <taxon>Betaproteobacteria</taxon>
        <taxon>Burkholderiales</taxon>
        <taxon>Comamonadaceae</taxon>
        <taxon>Variovorax</taxon>
    </lineage>
</organism>
<dbReference type="Proteomes" id="UP001500975">
    <property type="component" value="Unassembled WGS sequence"/>
</dbReference>
<comment type="caution">
    <text evidence="2">The sequence shown here is derived from an EMBL/GenBank/DDBJ whole genome shotgun (WGS) entry which is preliminary data.</text>
</comment>
<dbReference type="SUPFAM" id="SSF47413">
    <property type="entry name" value="lambda repressor-like DNA-binding domains"/>
    <property type="match status" value="1"/>
</dbReference>
<protein>
    <submittedName>
        <fullName evidence="2">Helix-turn-helix transcriptional regulator</fullName>
    </submittedName>
</protein>
<dbReference type="EMBL" id="BAABGJ010000009">
    <property type="protein sequence ID" value="GAA4334870.1"/>
    <property type="molecule type" value="Genomic_DNA"/>
</dbReference>
<name>A0ABP8H5Z7_9BURK</name>
<gene>
    <name evidence="2" type="ORF">GCM10023165_10990</name>
</gene>